<keyword evidence="2" id="KW-0723">Serine/threonine-protein kinase</keyword>
<dbReference type="PROSITE" id="PS00108">
    <property type="entry name" value="PROTEIN_KINASE_ST"/>
    <property type="match status" value="1"/>
</dbReference>
<name>A0A919JT67_9ACTN</name>
<feature type="compositionally biased region" description="Low complexity" evidence="8">
    <location>
        <begin position="259"/>
        <end position="269"/>
    </location>
</feature>
<evidence type="ECO:0000256" key="4">
    <source>
        <dbReference type="ARBA" id="ARBA00022741"/>
    </source>
</evidence>
<dbReference type="Gene3D" id="1.10.510.10">
    <property type="entry name" value="Transferase(Phosphotransferase) domain 1"/>
    <property type="match status" value="1"/>
</dbReference>
<dbReference type="PANTHER" id="PTHR43289">
    <property type="entry name" value="MITOGEN-ACTIVATED PROTEIN KINASE KINASE KINASE 20-RELATED"/>
    <property type="match status" value="1"/>
</dbReference>
<dbReference type="Pfam" id="PF00069">
    <property type="entry name" value="Pkinase"/>
    <property type="match status" value="1"/>
</dbReference>
<dbReference type="SMART" id="SM00220">
    <property type="entry name" value="S_TKc"/>
    <property type="match status" value="1"/>
</dbReference>
<dbReference type="Proteomes" id="UP000636960">
    <property type="component" value="Unassembled WGS sequence"/>
</dbReference>
<dbReference type="PROSITE" id="PS50011">
    <property type="entry name" value="PROTEIN_KINASE_DOM"/>
    <property type="match status" value="1"/>
</dbReference>
<keyword evidence="4 7" id="KW-0547">Nucleotide-binding</keyword>
<keyword evidence="5" id="KW-0418">Kinase</keyword>
<evidence type="ECO:0000256" key="7">
    <source>
        <dbReference type="PROSITE-ProRule" id="PRU10141"/>
    </source>
</evidence>
<evidence type="ECO:0000259" key="9">
    <source>
        <dbReference type="PROSITE" id="PS50011"/>
    </source>
</evidence>
<dbReference type="PROSITE" id="PS00107">
    <property type="entry name" value="PROTEIN_KINASE_ATP"/>
    <property type="match status" value="1"/>
</dbReference>
<comment type="caution">
    <text evidence="10">The sequence shown here is derived from an EMBL/GenBank/DDBJ whole genome shotgun (WGS) entry which is preliminary data.</text>
</comment>
<dbReference type="EC" id="2.7.11.1" evidence="1"/>
<evidence type="ECO:0000256" key="2">
    <source>
        <dbReference type="ARBA" id="ARBA00022527"/>
    </source>
</evidence>
<evidence type="ECO:0000256" key="1">
    <source>
        <dbReference type="ARBA" id="ARBA00012513"/>
    </source>
</evidence>
<evidence type="ECO:0000313" key="10">
    <source>
        <dbReference type="EMBL" id="GIE92922.1"/>
    </source>
</evidence>
<feature type="compositionally biased region" description="Low complexity" evidence="8">
    <location>
        <begin position="320"/>
        <end position="334"/>
    </location>
</feature>
<dbReference type="EMBL" id="BOMV01000004">
    <property type="protein sequence ID" value="GIE92922.1"/>
    <property type="molecule type" value="Genomic_DNA"/>
</dbReference>
<dbReference type="InterPro" id="IPR017441">
    <property type="entry name" value="Protein_kinase_ATP_BS"/>
</dbReference>
<feature type="domain" description="Protein kinase" evidence="9">
    <location>
        <begin position="6"/>
        <end position="261"/>
    </location>
</feature>
<dbReference type="PANTHER" id="PTHR43289:SF6">
    <property type="entry name" value="SERINE_THREONINE-PROTEIN KINASE NEKL-3"/>
    <property type="match status" value="1"/>
</dbReference>
<dbReference type="GO" id="GO:0004674">
    <property type="term" value="F:protein serine/threonine kinase activity"/>
    <property type="evidence" value="ECO:0007669"/>
    <property type="project" value="UniProtKB-KW"/>
</dbReference>
<keyword evidence="6 7" id="KW-0067">ATP-binding</keyword>
<accession>A0A919JT67</accession>
<keyword evidence="3" id="KW-0808">Transferase</keyword>
<dbReference type="InterPro" id="IPR000719">
    <property type="entry name" value="Prot_kinase_dom"/>
</dbReference>
<keyword evidence="11" id="KW-1185">Reference proteome</keyword>
<feature type="region of interest" description="Disordered" evidence="8">
    <location>
        <begin position="259"/>
        <end position="363"/>
    </location>
</feature>
<feature type="binding site" evidence="7">
    <location>
        <position position="35"/>
    </location>
    <ligand>
        <name>ATP</name>
        <dbReference type="ChEBI" id="CHEBI:30616"/>
    </ligand>
</feature>
<evidence type="ECO:0000256" key="5">
    <source>
        <dbReference type="ARBA" id="ARBA00022777"/>
    </source>
</evidence>
<dbReference type="CDD" id="cd14014">
    <property type="entry name" value="STKc_PknB_like"/>
    <property type="match status" value="1"/>
</dbReference>
<evidence type="ECO:0000256" key="3">
    <source>
        <dbReference type="ARBA" id="ARBA00022679"/>
    </source>
</evidence>
<dbReference type="SUPFAM" id="SSF56112">
    <property type="entry name" value="Protein kinase-like (PK-like)"/>
    <property type="match status" value="1"/>
</dbReference>
<organism evidence="10 11">
    <name type="scientific">Paractinoplanes rishiriensis</name>
    <dbReference type="NCBI Taxonomy" id="1050105"/>
    <lineage>
        <taxon>Bacteria</taxon>
        <taxon>Bacillati</taxon>
        <taxon>Actinomycetota</taxon>
        <taxon>Actinomycetes</taxon>
        <taxon>Micromonosporales</taxon>
        <taxon>Micromonosporaceae</taxon>
        <taxon>Paractinoplanes</taxon>
    </lineage>
</organism>
<gene>
    <name evidence="10" type="ORF">Ari01nite_03870</name>
</gene>
<protein>
    <recommendedName>
        <fullName evidence="1">non-specific serine/threonine protein kinase</fullName>
        <ecNumber evidence="1">2.7.11.1</ecNumber>
    </recommendedName>
</protein>
<dbReference type="AlphaFoldDB" id="A0A919JT67"/>
<evidence type="ECO:0000256" key="6">
    <source>
        <dbReference type="ARBA" id="ARBA00022840"/>
    </source>
</evidence>
<evidence type="ECO:0000313" key="11">
    <source>
        <dbReference type="Proteomes" id="UP000636960"/>
    </source>
</evidence>
<dbReference type="InterPro" id="IPR008271">
    <property type="entry name" value="Ser/Thr_kinase_AS"/>
</dbReference>
<dbReference type="Gene3D" id="3.30.200.20">
    <property type="entry name" value="Phosphorylase Kinase, domain 1"/>
    <property type="match status" value="1"/>
</dbReference>
<proteinExistence type="predicted"/>
<evidence type="ECO:0000256" key="8">
    <source>
        <dbReference type="SAM" id="MobiDB-lite"/>
    </source>
</evidence>
<dbReference type="GO" id="GO:0005524">
    <property type="term" value="F:ATP binding"/>
    <property type="evidence" value="ECO:0007669"/>
    <property type="project" value="UniProtKB-UniRule"/>
</dbReference>
<reference evidence="10" key="1">
    <citation type="submission" date="2021-01" db="EMBL/GenBank/DDBJ databases">
        <title>Whole genome shotgun sequence of Actinoplanes rishiriensis NBRC 108556.</title>
        <authorList>
            <person name="Komaki H."/>
            <person name="Tamura T."/>
        </authorList>
    </citation>
    <scope>NUCLEOTIDE SEQUENCE</scope>
    <source>
        <strain evidence="10">NBRC 108556</strain>
    </source>
</reference>
<dbReference type="InterPro" id="IPR011009">
    <property type="entry name" value="Kinase-like_dom_sf"/>
</dbReference>
<sequence length="604" mass="63434">MVAGRYSLVRQLGQGGMGVVWQARDELLHRDVAIKEIYLPSSGGNPADSADPLTRRALREAQAAAQLRHPAIITVHDVVTDDGRPWIVMELIGGRSLAEVIGAQGVLATWQAAEIGLRVLEALQAAHRQGVLHRDVKPANILLDDQRVVLTDFGIAAIDGATVLTRTGQMVGSPSYLSPERINGRPATPAADLWGLGVTLYAMVTGRSPFQREDTQATLAAVLTSQPGTPAHAGQLWPVIKGLLVKDVDRRLTADQAAPLLANAAQPPATIEPSRQRRKRKRQFAPETVAGTAVAPPHTIAAPTALQPVQGKPPGAKQPATAAATVGSEAATAESEADPVGRPPTTVVHQDRAGRAPASPTTVASDAVTAGTIAVDTVTTDAVAVDRVSGPPAAQSTGRAATGRRMIAAAAAVAGIVVLTVTVTHLITRPDEGVAARPTASVAAAGSPPVSVSPSPSFPPGVDPCLVGTWRITENQVWGLIDSTRVLYRGGADVLITYRADGTSFTDYNKMKPRVTRYRGATWSDVVRGTISGRYHAEDGAITSTRTKSSAVDTLRRNGKVDVKGPLAFFPEPSQYRCTGDDLYLYSAQGNFSNQLVRVSGQPS</sequence>